<protein>
    <submittedName>
        <fullName evidence="2">Uncharacterized protein</fullName>
    </submittedName>
</protein>
<reference evidence="2 3" key="1">
    <citation type="submission" date="2022-03" db="EMBL/GenBank/DDBJ databases">
        <title>Complete genome sequence of Lysobacter capsici VKM B-2533 and Lysobacter gummosus 10.1.1, promising sources of lytic agents.</title>
        <authorList>
            <person name="Tarlachkov S.V."/>
            <person name="Kudryakova I.V."/>
            <person name="Afoshin A.S."/>
            <person name="Leontyevskaya E.A."/>
            <person name="Leontyevskaya N.V."/>
        </authorList>
    </citation>
    <scope>NUCLEOTIDE SEQUENCE [LARGE SCALE GENOMIC DNA]</scope>
    <source>
        <strain evidence="2 3">10.1.1</strain>
    </source>
</reference>
<evidence type="ECO:0000256" key="1">
    <source>
        <dbReference type="SAM" id="MobiDB-lite"/>
    </source>
</evidence>
<evidence type="ECO:0000313" key="2">
    <source>
        <dbReference type="EMBL" id="UNP27859.1"/>
    </source>
</evidence>
<evidence type="ECO:0000313" key="3">
    <source>
        <dbReference type="Proteomes" id="UP000829194"/>
    </source>
</evidence>
<dbReference type="EMBL" id="CP093547">
    <property type="protein sequence ID" value="UNP27859.1"/>
    <property type="molecule type" value="Genomic_DNA"/>
</dbReference>
<feature type="region of interest" description="Disordered" evidence="1">
    <location>
        <begin position="1"/>
        <end position="20"/>
    </location>
</feature>
<dbReference type="Proteomes" id="UP000829194">
    <property type="component" value="Chromosome"/>
</dbReference>
<proteinExistence type="predicted"/>
<dbReference type="RefSeq" id="WP_187313026.1">
    <property type="nucleotide sequence ID" value="NZ_CP011131.1"/>
</dbReference>
<organism evidence="2 3">
    <name type="scientific">Lysobacter gummosus</name>
    <dbReference type="NCBI Taxonomy" id="262324"/>
    <lineage>
        <taxon>Bacteria</taxon>
        <taxon>Pseudomonadati</taxon>
        <taxon>Pseudomonadota</taxon>
        <taxon>Gammaproteobacteria</taxon>
        <taxon>Lysobacterales</taxon>
        <taxon>Lysobacteraceae</taxon>
        <taxon>Lysobacter</taxon>
    </lineage>
</organism>
<accession>A0ABY3X5L9</accession>
<keyword evidence="3" id="KW-1185">Reference proteome</keyword>
<name>A0ABY3X5L9_9GAMM</name>
<gene>
    <name evidence="2" type="ORF">MOV92_15230</name>
</gene>
<sequence length="313" mass="35084">MPSAQPSYRWIPGHGPDPDALRRLRERAPMPKNPMGEAWFMGGERQMYTGLLQPDPRNWSRPELDNALDALTSGPRCFDHSDEWSEWFDYLLPRVLERTDDHHSFELLVSAVFVHCLDPALPGRTPRFRRDLLDTLGRRLMVASYWNGAEADSDDRLLRPIDGGFYKIGANGAISAACCLVLRYLDADCIDDWIGSVLAIDDAAWRCAFVVWLAGAAALILDGEQPERMDNPPYRNIGWDGHWLLDGSIPARDLDPDATQFAFIAPPSAMRCSPRSNAGSIWRRCWLGARPWPSCRSSSTTAPRPCGNTTTPC</sequence>